<evidence type="ECO:0000259" key="1">
    <source>
        <dbReference type="Pfam" id="PF00501"/>
    </source>
</evidence>
<dbReference type="GO" id="GO:0043041">
    <property type="term" value="P:amino acid activation for nonribosomal peptide biosynthetic process"/>
    <property type="evidence" value="ECO:0007669"/>
    <property type="project" value="TreeGrafter"/>
</dbReference>
<evidence type="ECO:0000259" key="2">
    <source>
        <dbReference type="Pfam" id="PF13570"/>
    </source>
</evidence>
<dbReference type="InterPro" id="IPR052091">
    <property type="entry name" value="Beta-ala_Activ/Resist"/>
</dbReference>
<reference evidence="3" key="1">
    <citation type="submission" date="2022-07" db="EMBL/GenBank/DDBJ databases">
        <title>Phylogenomic reconstructions and comparative analyses of Kickxellomycotina fungi.</title>
        <authorList>
            <person name="Reynolds N.K."/>
            <person name="Stajich J.E."/>
            <person name="Barry K."/>
            <person name="Grigoriev I.V."/>
            <person name="Crous P."/>
            <person name="Smith M.E."/>
        </authorList>
    </citation>
    <scope>NUCLEOTIDE SEQUENCE</scope>
    <source>
        <strain evidence="3">RSA 567</strain>
    </source>
</reference>
<keyword evidence="4" id="KW-1185">Reference proteome</keyword>
<comment type="caution">
    <text evidence="3">The sequence shown here is derived from an EMBL/GenBank/DDBJ whole genome shotgun (WGS) entry which is preliminary data.</text>
</comment>
<proteinExistence type="predicted"/>
<dbReference type="InterPro" id="IPR042099">
    <property type="entry name" value="ANL_N_sf"/>
</dbReference>
<dbReference type="InterPro" id="IPR011047">
    <property type="entry name" value="Quinoprotein_ADH-like_sf"/>
</dbReference>
<name>A0A9W8B3J5_9FUNG</name>
<dbReference type="Gene3D" id="3.40.50.12780">
    <property type="entry name" value="N-terminal domain of ligase-like"/>
    <property type="match status" value="1"/>
</dbReference>
<evidence type="ECO:0000313" key="4">
    <source>
        <dbReference type="Proteomes" id="UP001151582"/>
    </source>
</evidence>
<dbReference type="Pfam" id="PF00501">
    <property type="entry name" value="AMP-binding"/>
    <property type="match status" value="1"/>
</dbReference>
<dbReference type="PANTHER" id="PTHR44394">
    <property type="entry name" value="BETA-ALANINE-ACTIVATING ENZYME"/>
    <property type="match status" value="1"/>
</dbReference>
<accession>A0A9W8B3J5</accession>
<dbReference type="Pfam" id="PF13570">
    <property type="entry name" value="Beta-prop_ACSF4"/>
    <property type="match status" value="1"/>
</dbReference>
<sequence length="1265" mass="135614">MSSTPLSPPTSGAPQSIANALLDRIHHYAGQSATWDRVALQYAQLALPQRAIPPAQTDPSSIARDRLANDVSPLHSTVSPALGTADTSYPPQSAHTLELALFQMTYRCLWQAINQVSAQLAILGVTEQTRVVSLLLPSIELVVVIGSLWKLGATYVPASETVLSTMMKSCCPDFVLSTTPALLASVQSESTSTVEWTSMNGDPSISVIRQTVHCAKLVASRRRVYQGNFAYIFHTTGTTRGGVGQAVWVPMDNLVDTLEGMLAKLMPMPSLISDAITTLMVSPPTFDPSLVELGLALFTGGTLVIPHPTLVRMPARLEQCIKDTQPTLLSMTPTLFATLSLASQRRIVQGNTSVHDVILGGEPFPISLLTSLPSRAPKAPGQACRIWNIYGTTETSVWSAMKLVDIHSTATQQERIVQVQSFSHNDFLCGTAWKIVDENGVTISAPSMLARFEVTAAAGSKLSEPGVRCIWAGELWLGGGRRLTKVDGEGVHEFHRTGDWVELSVQPGSTSSLSTPQVQLELCGRIHRQIKRFGHRIQLEVMEAVIQRLAGVQLCAVVDLPAYLALANTSMSGTPSLVAFVKVRSELLGSPTSDGSMSNDWRLRLDRHIHAHLDPHAWPDTLVLLGTSDPIPRTPSGKVDRGQLIALYIAQRVAPSQPLDNPWQHFYDQVATWTHDDMYGMVVQVLPTIQHWSCLPSDYLVAIGGTSMTAQRLTSLILVRAGTAQIGEVPQGANDGGNQEAWENIRGHVLTQVLHTPLARLKEALLDAPLPPPPTERSMVDASNTTLSVSKTDALHDGSAPSGVLVTRSRPAVGPDVVGAVNATPSTLPPIAASSCTVASVANLTKCIDATPVALWNEQLQQLVVFIGSHAGMVQAFEVLSATLLWCTMLPDRVEASCALSPCRQYLFVGCHDGNLYCCSVANGQLLTSYSAGGIIKATPRLDPSTGQLWVASYNCLVHCLELTTTSTAKPADALPLAKKPKHECIQLACVGQCATESFVFADPVFVNVDRDIQGTLIADLKGHLTLMQLSKDLPRCPQVAHQSLLPSPVFASPAVVPGYLRDGQPLILCIVGCTDGYVYALTMPAMTIRWKTRCTSLQPSASSPPIFSSPLVLSGNHTMLGEHSNELESLVVVVGSHSAQIHCLNVMDGSMQWQFPMGAAVFASPTACVLPGNQTIVIAASIQGHLTLVDLASGRSLLSAAIELPGPVFSSPIAVYRPKNPTLSINAEPFPQLPLGSLIIVVGCRDDHVYRIAIPLGDQRGLVS</sequence>
<dbReference type="InterPro" id="IPR045851">
    <property type="entry name" value="AMP-bd_C_sf"/>
</dbReference>
<dbReference type="OrthoDB" id="2157762at2759"/>
<dbReference type="SUPFAM" id="SSF56801">
    <property type="entry name" value="Acetyl-CoA synthetase-like"/>
    <property type="match status" value="1"/>
</dbReference>
<dbReference type="Proteomes" id="UP001151582">
    <property type="component" value="Unassembled WGS sequence"/>
</dbReference>
<feature type="domain" description="Pyrrolo-quinoline quinone repeat" evidence="2">
    <location>
        <begin position="844"/>
        <end position="1254"/>
    </location>
</feature>
<evidence type="ECO:0000313" key="3">
    <source>
        <dbReference type="EMBL" id="KAJ1976502.1"/>
    </source>
</evidence>
<dbReference type="AlphaFoldDB" id="A0A9W8B3J5"/>
<dbReference type="EMBL" id="JANBQB010000425">
    <property type="protein sequence ID" value="KAJ1976502.1"/>
    <property type="molecule type" value="Genomic_DNA"/>
</dbReference>
<dbReference type="PANTHER" id="PTHR44394:SF1">
    <property type="entry name" value="BETA-ALANINE-ACTIVATING ENZYME"/>
    <property type="match status" value="1"/>
</dbReference>
<dbReference type="Gene3D" id="3.30.300.30">
    <property type="match status" value="1"/>
</dbReference>
<gene>
    <name evidence="3" type="ORF">H4R34_003958</name>
</gene>
<protein>
    <recommendedName>
        <fullName evidence="5">AMP-dependent synthetase/ligase domain-containing protein</fullName>
    </recommendedName>
</protein>
<dbReference type="InterPro" id="IPR015943">
    <property type="entry name" value="WD40/YVTN_repeat-like_dom_sf"/>
</dbReference>
<dbReference type="InterPro" id="IPR002372">
    <property type="entry name" value="PQQ_rpt_dom"/>
</dbReference>
<dbReference type="Gene3D" id="2.130.10.10">
    <property type="entry name" value="YVTN repeat-like/Quinoprotein amine dehydrogenase"/>
    <property type="match status" value="2"/>
</dbReference>
<organism evidence="3 4">
    <name type="scientific">Dimargaris verticillata</name>
    <dbReference type="NCBI Taxonomy" id="2761393"/>
    <lineage>
        <taxon>Eukaryota</taxon>
        <taxon>Fungi</taxon>
        <taxon>Fungi incertae sedis</taxon>
        <taxon>Zoopagomycota</taxon>
        <taxon>Kickxellomycotina</taxon>
        <taxon>Dimargaritomycetes</taxon>
        <taxon>Dimargaritales</taxon>
        <taxon>Dimargaritaceae</taxon>
        <taxon>Dimargaris</taxon>
    </lineage>
</organism>
<feature type="domain" description="AMP-dependent synthetase/ligase" evidence="1">
    <location>
        <begin position="103"/>
        <end position="440"/>
    </location>
</feature>
<dbReference type="InterPro" id="IPR000873">
    <property type="entry name" value="AMP-dep_synth/lig_dom"/>
</dbReference>
<evidence type="ECO:0008006" key="5">
    <source>
        <dbReference type="Google" id="ProtNLM"/>
    </source>
</evidence>
<dbReference type="SUPFAM" id="SSF50998">
    <property type="entry name" value="Quinoprotein alcohol dehydrogenase-like"/>
    <property type="match status" value="1"/>
</dbReference>